<gene>
    <name evidence="1" type="ORF">phiOH_p42</name>
</gene>
<name>A0A6G6XYM9_9CAUD</name>
<dbReference type="Proteomes" id="UP000503046">
    <property type="component" value="Segment"/>
</dbReference>
<keyword evidence="2" id="KW-1185">Reference proteome</keyword>
<reference evidence="1 2" key="1">
    <citation type="submission" date="2020-02" db="EMBL/GenBank/DDBJ databases">
        <title>Identification and Characterization of First Virulent Phages, Including a Novel Jumbo Virus, Infecting Ochrobactrum spp.</title>
        <authorList>
            <person name="Decewicz P."/>
            <person name="Golec P."/>
            <person name="Szymczak M."/>
            <person name="Radlinska M."/>
            <person name="Dziewit L."/>
        </authorList>
    </citation>
    <scope>NUCLEOTIDE SEQUENCE [LARGE SCALE GENOMIC DNA]</scope>
</reference>
<evidence type="ECO:0000313" key="2">
    <source>
        <dbReference type="Proteomes" id="UP000503046"/>
    </source>
</evidence>
<sequence length="78" mass="8580">MVRKMPAVPAQQPPRLPTEPQGLLEWCRYFSEYVFREFGKRPASGTPQDSVLLVSPTGAVYSVKVTDAGALVTEKVAE</sequence>
<proteinExistence type="predicted"/>
<evidence type="ECO:0000313" key="1">
    <source>
        <dbReference type="EMBL" id="QIG66098.1"/>
    </source>
</evidence>
<organism evidence="1 2">
    <name type="scientific">Ochrobactrum phage vB_OspP_OH</name>
    <dbReference type="NCBI Taxonomy" id="2712957"/>
    <lineage>
        <taxon>Viruses</taxon>
        <taxon>Duplodnaviria</taxon>
        <taxon>Heunggongvirae</taxon>
        <taxon>Uroviricota</taxon>
        <taxon>Caudoviricetes</taxon>
        <taxon>Wolominvirus</taxon>
        <taxon>Wolominvirus OH</taxon>
    </lineage>
</organism>
<protein>
    <submittedName>
        <fullName evidence="1">Uncharacterized protein</fullName>
    </submittedName>
</protein>
<accession>A0A6G6XYM9</accession>
<dbReference type="EMBL" id="MT028492">
    <property type="protein sequence ID" value="QIG66098.1"/>
    <property type="molecule type" value="Genomic_DNA"/>
</dbReference>